<dbReference type="Gene3D" id="2.60.120.10">
    <property type="entry name" value="Jelly Rolls"/>
    <property type="match status" value="1"/>
</dbReference>
<dbReference type="GO" id="GO:0008830">
    <property type="term" value="F:dTDP-4-dehydrorhamnose 3,5-epimerase activity"/>
    <property type="evidence" value="ECO:0007669"/>
    <property type="project" value="InterPro"/>
</dbReference>
<evidence type="ECO:0000256" key="4">
    <source>
        <dbReference type="ARBA" id="ARBA00067702"/>
    </source>
</evidence>
<evidence type="ECO:0000256" key="3">
    <source>
        <dbReference type="ARBA" id="ARBA00011990"/>
    </source>
</evidence>
<dbReference type="Pfam" id="PF16363">
    <property type="entry name" value="GDP_Man_Dehyd"/>
    <property type="match status" value="1"/>
</dbReference>
<dbReference type="STRING" id="10195.A0A3M7RET2"/>
<dbReference type="SUPFAM" id="SSF51735">
    <property type="entry name" value="NAD(P)-binding Rossmann-fold domains"/>
    <property type="match status" value="1"/>
</dbReference>
<name>A0A3M7RET2_BRAPC</name>
<dbReference type="PANTHER" id="PTHR43000">
    <property type="entry name" value="DTDP-D-GLUCOSE 4,6-DEHYDRATASE-RELATED"/>
    <property type="match status" value="1"/>
</dbReference>
<proteinExistence type="inferred from homology"/>
<dbReference type="EMBL" id="REGN01003556">
    <property type="protein sequence ID" value="RNA21944.1"/>
    <property type="molecule type" value="Genomic_DNA"/>
</dbReference>
<accession>A0A3M7RET2</accession>
<dbReference type="Proteomes" id="UP000276133">
    <property type="component" value="Unassembled WGS sequence"/>
</dbReference>
<dbReference type="InterPro" id="IPR011051">
    <property type="entry name" value="RmlC_Cupin_sf"/>
</dbReference>
<comment type="similarity">
    <text evidence="2">Belongs to the NAD(P)-dependent epimerase/dehydratase family. dTDP-glucose dehydratase subfamily.</text>
</comment>
<keyword evidence="7" id="KW-1185">Reference proteome</keyword>
<sequence length="479" mass="55220">MDLINGQASNRQAILGDCFLLRWEKKTSQYETCTSFESHLNKVKIVHTESNVLNGLNFSSNSDQFVSCVYGQVYFVIVDLRPDSPAYFKSKWLKLSSCQISQIFIPAFYAFGYFSSTNSILHFTQNSNIDIYGLNIEDKNLNLSIPFSNYLQSEQDLAKPGLEKIHQLLSEHKINEVYRKIVSYPNGLSHLSSFDKKVLVTGGAGFIGSHVAILLTQKYPTYQIVVLDKLEECANMKNLSEIKNLSNFYFIKGDICNFEELKKIFSQFKFEYVVHFAAQTHVDISLVFPLKFSKTNVLGTHYLLECCRLHGIQKFVHVSTDEVYGTTDKVANINQPLEPTNPYACSKLAAENIIKAYQKCYKLPIVITRGNNAYGPHQYVEKVIPKFITRLLKNKKCCIYENCDAKEKYIEVVRGRLLNDERYRIDSSKLIQLGWKPRVDFDDGLIRTIEWYRENQNYWKNGDQVIDLFCEKITPDLKN</sequence>
<dbReference type="OrthoDB" id="6235964at2759"/>
<reference evidence="6 7" key="1">
    <citation type="journal article" date="2018" name="Sci. Rep.">
        <title>Genomic signatures of local adaptation to the degree of environmental predictability in rotifers.</title>
        <authorList>
            <person name="Franch-Gras L."/>
            <person name="Hahn C."/>
            <person name="Garcia-Roger E.M."/>
            <person name="Carmona M.J."/>
            <person name="Serra M."/>
            <person name="Gomez A."/>
        </authorList>
    </citation>
    <scope>NUCLEOTIDE SEQUENCE [LARGE SCALE GENOMIC DNA]</scope>
    <source>
        <strain evidence="6">HYR1</strain>
    </source>
</reference>
<evidence type="ECO:0000256" key="1">
    <source>
        <dbReference type="ARBA" id="ARBA00001539"/>
    </source>
</evidence>
<dbReference type="Gene3D" id="3.40.50.720">
    <property type="entry name" value="NAD(P)-binding Rossmann-like Domain"/>
    <property type="match status" value="2"/>
</dbReference>
<dbReference type="Pfam" id="PF00908">
    <property type="entry name" value="dTDP_sugar_isom"/>
    <property type="match status" value="1"/>
</dbReference>
<dbReference type="GO" id="GO:0009225">
    <property type="term" value="P:nucleotide-sugar metabolic process"/>
    <property type="evidence" value="ECO:0007669"/>
    <property type="project" value="UniProtKB-ARBA"/>
</dbReference>
<gene>
    <name evidence="6" type="ORF">BpHYR1_022265</name>
</gene>
<dbReference type="GO" id="GO:0008460">
    <property type="term" value="F:dTDP-glucose 4,6-dehydratase activity"/>
    <property type="evidence" value="ECO:0007669"/>
    <property type="project" value="UniProtKB-EC"/>
</dbReference>
<dbReference type="Gene3D" id="3.90.25.10">
    <property type="entry name" value="UDP-galactose 4-epimerase, domain 1"/>
    <property type="match status" value="2"/>
</dbReference>
<evidence type="ECO:0000259" key="5">
    <source>
        <dbReference type="Pfam" id="PF16363"/>
    </source>
</evidence>
<dbReference type="AlphaFoldDB" id="A0A3M7RET2"/>
<organism evidence="6 7">
    <name type="scientific">Brachionus plicatilis</name>
    <name type="common">Marine rotifer</name>
    <name type="synonym">Brachionus muelleri</name>
    <dbReference type="NCBI Taxonomy" id="10195"/>
    <lineage>
        <taxon>Eukaryota</taxon>
        <taxon>Metazoa</taxon>
        <taxon>Spiralia</taxon>
        <taxon>Gnathifera</taxon>
        <taxon>Rotifera</taxon>
        <taxon>Eurotatoria</taxon>
        <taxon>Monogononta</taxon>
        <taxon>Pseudotrocha</taxon>
        <taxon>Ploima</taxon>
        <taxon>Brachionidae</taxon>
        <taxon>Brachionus</taxon>
    </lineage>
</organism>
<comment type="catalytic activity">
    <reaction evidence="1">
        <text>dTDP-alpha-D-glucose = dTDP-4-dehydro-6-deoxy-alpha-D-glucose + H2O</text>
        <dbReference type="Rhea" id="RHEA:17221"/>
        <dbReference type="ChEBI" id="CHEBI:15377"/>
        <dbReference type="ChEBI" id="CHEBI:57477"/>
        <dbReference type="ChEBI" id="CHEBI:57649"/>
        <dbReference type="EC" id="4.2.1.46"/>
    </reaction>
</comment>
<dbReference type="SUPFAM" id="SSF51182">
    <property type="entry name" value="RmlC-like cupins"/>
    <property type="match status" value="1"/>
</dbReference>
<dbReference type="InterPro" id="IPR036291">
    <property type="entry name" value="NAD(P)-bd_dom_sf"/>
</dbReference>
<evidence type="ECO:0000256" key="2">
    <source>
        <dbReference type="ARBA" id="ARBA00008178"/>
    </source>
</evidence>
<dbReference type="EC" id="4.2.1.46" evidence="3"/>
<protein>
    <recommendedName>
        <fullName evidence="4">dTDP-D-glucose 4,6-dehydratase</fullName>
        <ecNumber evidence="3">4.2.1.46</ecNumber>
    </recommendedName>
</protein>
<evidence type="ECO:0000313" key="7">
    <source>
        <dbReference type="Proteomes" id="UP000276133"/>
    </source>
</evidence>
<comment type="caution">
    <text evidence="6">The sequence shown here is derived from an EMBL/GenBank/DDBJ whole genome shotgun (WGS) entry which is preliminary data.</text>
</comment>
<keyword evidence="6" id="KW-0456">Lyase</keyword>
<dbReference type="InterPro" id="IPR016040">
    <property type="entry name" value="NAD(P)-bd_dom"/>
</dbReference>
<keyword evidence="6" id="KW-0413">Isomerase</keyword>
<dbReference type="InterPro" id="IPR014710">
    <property type="entry name" value="RmlC-like_jellyroll"/>
</dbReference>
<dbReference type="InterPro" id="IPR000888">
    <property type="entry name" value="RmlC-like"/>
</dbReference>
<evidence type="ECO:0000313" key="6">
    <source>
        <dbReference type="EMBL" id="RNA21944.1"/>
    </source>
</evidence>
<dbReference type="FunFam" id="3.40.50.720:FF:000304">
    <property type="entry name" value="UDP-glucose 4,6-dehydratase"/>
    <property type="match status" value="1"/>
</dbReference>
<feature type="domain" description="NAD(P)-binding" evidence="5">
    <location>
        <begin position="199"/>
        <end position="411"/>
    </location>
</feature>